<dbReference type="PANTHER" id="PTHR13271:SF34">
    <property type="entry name" value="N-LYSINE METHYLTRANSFERASE SETD6"/>
    <property type="match status" value="1"/>
</dbReference>
<dbReference type="PANTHER" id="PTHR13271">
    <property type="entry name" value="UNCHARACTERIZED PUTATIVE METHYLTRANSFERASE"/>
    <property type="match status" value="1"/>
</dbReference>
<feature type="domain" description="SET" evidence="2">
    <location>
        <begin position="24"/>
        <end position="302"/>
    </location>
</feature>
<dbReference type="PIRSF" id="PIRSF011771">
    <property type="entry name" value="RMS1_SET"/>
    <property type="match status" value="1"/>
</dbReference>
<dbReference type="PROSITE" id="PS50280">
    <property type="entry name" value="SET"/>
    <property type="match status" value="1"/>
</dbReference>
<evidence type="ECO:0000256" key="1">
    <source>
        <dbReference type="SAM" id="MobiDB-lite"/>
    </source>
</evidence>
<proteinExistence type="predicted"/>
<protein>
    <submittedName>
        <fullName evidence="3">DEBR0S5_04126g1_1</fullName>
    </submittedName>
</protein>
<evidence type="ECO:0000313" key="3">
    <source>
        <dbReference type="EMBL" id="VUG19490.1"/>
    </source>
</evidence>
<evidence type="ECO:0000259" key="2">
    <source>
        <dbReference type="PROSITE" id="PS50280"/>
    </source>
</evidence>
<keyword evidence="4" id="KW-1185">Reference proteome</keyword>
<dbReference type="EMBL" id="CABFWN010000005">
    <property type="protein sequence ID" value="VUG19490.1"/>
    <property type="molecule type" value="Genomic_DNA"/>
</dbReference>
<dbReference type="Gene3D" id="3.90.1410.10">
    <property type="entry name" value="set domain protein methyltransferase, domain 1"/>
    <property type="match status" value="1"/>
</dbReference>
<dbReference type="Pfam" id="PF00856">
    <property type="entry name" value="SET"/>
    <property type="match status" value="1"/>
</dbReference>
<dbReference type="GO" id="GO:0016279">
    <property type="term" value="F:protein-lysine N-methyltransferase activity"/>
    <property type="evidence" value="ECO:0007669"/>
    <property type="project" value="InterPro"/>
</dbReference>
<dbReference type="SUPFAM" id="SSF82199">
    <property type="entry name" value="SET domain"/>
    <property type="match status" value="1"/>
</dbReference>
<feature type="region of interest" description="Disordered" evidence="1">
    <location>
        <begin position="223"/>
        <end position="243"/>
    </location>
</feature>
<dbReference type="InterPro" id="IPR050600">
    <property type="entry name" value="SETD3_SETD6_MTase"/>
</dbReference>
<dbReference type="AlphaFoldDB" id="A0A7D9D0W7"/>
<dbReference type="Proteomes" id="UP000478008">
    <property type="component" value="Unassembled WGS sequence"/>
</dbReference>
<organism evidence="3 4">
    <name type="scientific">Dekkera bruxellensis</name>
    <name type="common">Brettanomyces custersii</name>
    <dbReference type="NCBI Taxonomy" id="5007"/>
    <lineage>
        <taxon>Eukaryota</taxon>
        <taxon>Fungi</taxon>
        <taxon>Dikarya</taxon>
        <taxon>Ascomycota</taxon>
        <taxon>Saccharomycotina</taxon>
        <taxon>Pichiomycetes</taxon>
        <taxon>Pichiales</taxon>
        <taxon>Pichiaceae</taxon>
        <taxon>Brettanomyces</taxon>
    </lineage>
</organism>
<feature type="compositionally biased region" description="Acidic residues" evidence="1">
    <location>
        <begin position="229"/>
        <end position="243"/>
    </location>
</feature>
<evidence type="ECO:0000313" key="4">
    <source>
        <dbReference type="Proteomes" id="UP000478008"/>
    </source>
</evidence>
<dbReference type="InterPro" id="IPR046341">
    <property type="entry name" value="SET_dom_sf"/>
</dbReference>
<gene>
    <name evidence="3" type="primary">RKM4</name>
    <name evidence="3" type="ORF">DEBR0S5_04126G</name>
</gene>
<dbReference type="InterPro" id="IPR011383">
    <property type="entry name" value="N-lys_methylase_SETD6"/>
</dbReference>
<dbReference type="GO" id="GO:0005634">
    <property type="term" value="C:nucleus"/>
    <property type="evidence" value="ECO:0007669"/>
    <property type="project" value="TreeGrafter"/>
</dbReference>
<dbReference type="InterPro" id="IPR001214">
    <property type="entry name" value="SET_dom"/>
</dbReference>
<accession>A0A7D9D0W7</accession>
<sequence>MSEFAKRTNEFVDWVHTNFQLISSKVKVLDLRSRSQGRGLTAVNDIAEGETLFEFTRDKVINVDSAALTQLNNGENESILIGLGQWEALILCLAYELMLGEKSKWYPYLKILPQEESQFTTLMFWKDEELEYLSPSCVLDRIGEDAVEQLYHKLVPQYCTKLHVPEMIKFLTFKKFRVIGSLIMSYSFDVDHAEVITEEEYENNSSNQDDKIEAAEVEYRLGETKGEESGSDEQGEGNGSEEYDLTECIRNDTYLKSMVPLADTLNANTRLVNATLHYDHEKLAMKAIKNIKKGEQIYNTYGELPNSEILRKYGYIELPSSAAEFVDLPLDLIIDHYKIAFSKAFPNIKNAPAVVDRILDIIKNSDYLEETLVDSDGGIVIDKYEIYAKGELLPEFVLMLLIFSTLLGSFKSDFKWFRRLVKHSKKREFDIFVNRTIVKCYQLLEERSIVTNSFMEDLKNIIIGAINRYPQNIRKGEFHFPESFTLKLSKRDIANIILSDEVTCLKDILNGSFPPVSDTTGKPKYTIIEDEKLLKNVLKRKLQEDERRSHKRRRA</sequence>
<reference evidence="3 4" key="1">
    <citation type="submission" date="2019-07" db="EMBL/GenBank/DDBJ databases">
        <authorList>
            <person name="Friedrich A."/>
            <person name="Schacherer J."/>
        </authorList>
    </citation>
    <scope>NUCLEOTIDE SEQUENCE [LARGE SCALE GENOMIC DNA]</scope>
</reference>
<name>A0A7D9D0W7_DEKBR</name>